<proteinExistence type="predicted"/>
<dbReference type="AlphaFoldDB" id="A0A5B8L6M1"/>
<dbReference type="KEGG" id="niy:FQ775_16095"/>
<reference evidence="1" key="1">
    <citation type="submission" date="2020-04" db="EMBL/GenBank/DDBJ databases">
        <title>Nitratireductor sp. nov. isolated from mangrove soil.</title>
        <authorList>
            <person name="Ye Y."/>
        </authorList>
    </citation>
    <scope>NUCLEOTIDE SEQUENCE</scope>
    <source>
        <strain evidence="1">SY7</strain>
    </source>
</reference>
<dbReference type="EMBL" id="CP042301">
    <property type="protein sequence ID" value="QDZ03373.1"/>
    <property type="molecule type" value="Genomic_DNA"/>
</dbReference>
<protein>
    <submittedName>
        <fullName evidence="1">Uncharacterized protein</fullName>
    </submittedName>
</protein>
<keyword evidence="2" id="KW-1185">Reference proteome</keyword>
<organism evidence="1 2">
    <name type="scientific">Nitratireductor mangrovi</name>
    <dbReference type="NCBI Taxonomy" id="2599600"/>
    <lineage>
        <taxon>Bacteria</taxon>
        <taxon>Pseudomonadati</taxon>
        <taxon>Pseudomonadota</taxon>
        <taxon>Alphaproteobacteria</taxon>
        <taxon>Hyphomicrobiales</taxon>
        <taxon>Phyllobacteriaceae</taxon>
        <taxon>Nitratireductor</taxon>
    </lineage>
</organism>
<evidence type="ECO:0000313" key="1">
    <source>
        <dbReference type="EMBL" id="QDZ03373.1"/>
    </source>
</evidence>
<dbReference type="Proteomes" id="UP000321389">
    <property type="component" value="Chromosome"/>
</dbReference>
<accession>A0A5B8L6M1</accession>
<gene>
    <name evidence="1" type="ORF">FQ775_16095</name>
</gene>
<name>A0A5B8L6M1_9HYPH</name>
<evidence type="ECO:0000313" key="2">
    <source>
        <dbReference type="Proteomes" id="UP000321389"/>
    </source>
</evidence>
<sequence length="190" mass="20656">MLWTAAAAGEVSSAYTDLVADRDCTTFAAADRDEGGDWANLVCNGYRGYPVFIYYGDARESLFYGFPPAGNLAPVWESFDAFNSTGPKIEWRLETDGNGAVPFATIHRWFVSDPDDASENIEVLVVEKVGQPHERDGCAVGYVVATGNPDANEKARRIADLQAREFACGADQPVIDQGSLPLPPFNRAEN</sequence>
<dbReference type="OrthoDB" id="7427667at2"/>